<dbReference type="AlphaFoldDB" id="X0T3X4"/>
<dbReference type="EMBL" id="BARS01008723">
    <property type="protein sequence ID" value="GAF82872.1"/>
    <property type="molecule type" value="Genomic_DNA"/>
</dbReference>
<gene>
    <name evidence="1" type="ORF">S01H1_16567</name>
</gene>
<name>X0T3X4_9ZZZZ</name>
<evidence type="ECO:0000313" key="1">
    <source>
        <dbReference type="EMBL" id="GAF82872.1"/>
    </source>
</evidence>
<reference evidence="1" key="1">
    <citation type="journal article" date="2014" name="Front. Microbiol.">
        <title>High frequency of phylogenetically diverse reductive dehalogenase-homologous genes in deep subseafloor sedimentary metagenomes.</title>
        <authorList>
            <person name="Kawai M."/>
            <person name="Futagami T."/>
            <person name="Toyoda A."/>
            <person name="Takaki Y."/>
            <person name="Nishi S."/>
            <person name="Hori S."/>
            <person name="Arai W."/>
            <person name="Tsubouchi T."/>
            <person name="Morono Y."/>
            <person name="Uchiyama I."/>
            <person name="Ito T."/>
            <person name="Fujiyama A."/>
            <person name="Inagaki F."/>
            <person name="Takami H."/>
        </authorList>
    </citation>
    <scope>NUCLEOTIDE SEQUENCE</scope>
    <source>
        <strain evidence="1">Expedition CK06-06</strain>
    </source>
</reference>
<accession>X0T3X4</accession>
<proteinExistence type="predicted"/>
<protein>
    <submittedName>
        <fullName evidence="1">Uncharacterized protein</fullName>
    </submittedName>
</protein>
<comment type="caution">
    <text evidence="1">The sequence shown here is derived from an EMBL/GenBank/DDBJ whole genome shotgun (WGS) entry which is preliminary data.</text>
</comment>
<organism evidence="1">
    <name type="scientific">marine sediment metagenome</name>
    <dbReference type="NCBI Taxonomy" id="412755"/>
    <lineage>
        <taxon>unclassified sequences</taxon>
        <taxon>metagenomes</taxon>
        <taxon>ecological metagenomes</taxon>
    </lineage>
</organism>
<sequence length="100" mass="11264">MDIERTKRHIREIVGGGGEFVDEFEELVTAIIDWWEEHEDDCGSYNAGHGFTEGYNIYAVPPRFVAMALNLYRCTCDHSTFAGFHSADCPRFSISQAGKA</sequence>